<comment type="caution">
    <text evidence="1">The sequence shown here is derived from an EMBL/GenBank/DDBJ whole genome shotgun (WGS) entry which is preliminary data.</text>
</comment>
<dbReference type="Proteomes" id="UP000230886">
    <property type="component" value="Unassembled WGS sequence"/>
</dbReference>
<organism evidence="1 2">
    <name type="scientific">Rhodococcus qingshengii</name>
    <dbReference type="NCBI Taxonomy" id="334542"/>
    <lineage>
        <taxon>Bacteria</taxon>
        <taxon>Bacillati</taxon>
        <taxon>Actinomycetota</taxon>
        <taxon>Actinomycetes</taxon>
        <taxon>Mycobacteriales</taxon>
        <taxon>Nocardiaceae</taxon>
        <taxon>Rhodococcus</taxon>
        <taxon>Rhodococcus erythropolis group</taxon>
    </lineage>
</organism>
<gene>
    <name evidence="1" type="ORF">CHR55_17530</name>
</gene>
<reference evidence="1 2" key="1">
    <citation type="submission" date="2017-07" db="EMBL/GenBank/DDBJ databases">
        <title>Draft sequence of Rhodococcus enclensis 23b-28.</title>
        <authorList>
            <person name="Besaury L."/>
            <person name="Sancelme M."/>
            <person name="Amato P."/>
            <person name="Lallement A."/>
            <person name="Delort A.-M."/>
        </authorList>
    </citation>
    <scope>NUCLEOTIDE SEQUENCE [LARGE SCALE GENOMIC DNA]</scope>
    <source>
        <strain evidence="1 2">23b-28</strain>
    </source>
</reference>
<evidence type="ECO:0000313" key="1">
    <source>
        <dbReference type="EMBL" id="PCK26064.1"/>
    </source>
</evidence>
<dbReference type="AlphaFoldDB" id="A0A069JDX6"/>
<dbReference type="EMBL" id="NOVD01000011">
    <property type="protein sequence ID" value="PCK26064.1"/>
    <property type="molecule type" value="Genomic_DNA"/>
</dbReference>
<name>A0A069JDX6_RHOSG</name>
<accession>A0A2A5J8Z6</accession>
<accession>A0A069JDX6</accession>
<sequence length="32" mass="3712">MVIFFEVLLALASVMIAWFSVYVVYRLVTDES</sequence>
<evidence type="ECO:0000313" key="2">
    <source>
        <dbReference type="Proteomes" id="UP000230886"/>
    </source>
</evidence>
<proteinExistence type="predicted"/>
<protein>
    <submittedName>
        <fullName evidence="1">Uncharacterized protein</fullName>
    </submittedName>
</protein>